<proteinExistence type="predicted"/>
<dbReference type="EMBL" id="AP025226">
    <property type="protein sequence ID" value="BDB98369.1"/>
    <property type="molecule type" value="Genomic_DNA"/>
</dbReference>
<evidence type="ECO:0000313" key="2">
    <source>
        <dbReference type="Proteomes" id="UP001319921"/>
    </source>
</evidence>
<evidence type="ECO:0000313" key="1">
    <source>
        <dbReference type="EMBL" id="BDB98369.1"/>
    </source>
</evidence>
<dbReference type="AlphaFoldDB" id="A0AAQ4CRD8"/>
<sequence length="44" mass="5183">MLYAFDVYGTLFDVNSIVDEKRYRTGKGMEKKTTRIHMAFNDYG</sequence>
<accession>A0AAQ4CRD8</accession>
<protein>
    <submittedName>
        <fullName evidence="1">Uncharacterized protein</fullName>
    </submittedName>
</protein>
<dbReference type="Proteomes" id="UP001319921">
    <property type="component" value="Chromosome"/>
</dbReference>
<dbReference type="GeneID" id="80721661"/>
<dbReference type="RefSeq" id="WP_282099535.1">
    <property type="nucleotide sequence ID" value="NZ_AP025226.1"/>
</dbReference>
<dbReference type="KEGG" id="scas:SACC_13860"/>
<organism evidence="1 2">
    <name type="scientific">Saccharolobus caldissimus</name>
    <dbReference type="NCBI Taxonomy" id="1702097"/>
    <lineage>
        <taxon>Archaea</taxon>
        <taxon>Thermoproteota</taxon>
        <taxon>Thermoprotei</taxon>
        <taxon>Sulfolobales</taxon>
        <taxon>Sulfolobaceae</taxon>
        <taxon>Saccharolobus</taxon>
    </lineage>
</organism>
<gene>
    <name evidence="1" type="ORF">SACC_13860</name>
</gene>
<name>A0AAQ4CRD8_9CREN</name>
<keyword evidence="2" id="KW-1185">Reference proteome</keyword>
<reference evidence="1 2" key="1">
    <citation type="journal article" date="2022" name="Microbiol. Resour. Announc.">
        <title>Complete Genome Sequence of the Hyperthermophilic and Acidophilic Archaeon Saccharolobus caldissimus Strain HS-3T.</title>
        <authorList>
            <person name="Sakai H.D."/>
            <person name="Kurosawa N."/>
        </authorList>
    </citation>
    <scope>NUCLEOTIDE SEQUENCE [LARGE SCALE GENOMIC DNA]</scope>
    <source>
        <strain evidence="1 2">JCM32116</strain>
    </source>
</reference>